<dbReference type="OrthoDB" id="121853at2157"/>
<feature type="transmembrane region" description="Helical" evidence="4">
    <location>
        <begin position="305"/>
        <end position="325"/>
    </location>
</feature>
<name>F9CYD6_9ARCH</name>
<sequence length="587" mass="66464">MAGEEVTLAEGQAVGQIGTLVELLSSSISLQIAFVILVVGLIVIGTIYNKFRQWTRTKKFSYSNPILADIVRRAILPILALALISSINIYIQTFELFDDPAEIIEEQLSAELTVGETFAKLLNSMNILVIAFTAGHIITILLEKGERIKQEKEDFKAWRDLNGFKDDENDLFHRCYKWVPPKNPPEEISNNEFNEFLQTPQGRNFLEKFTTSTGARIGSYQKLAKDPFSEWKKSEQKKYEQYYNDCITGENDLGRPLLPGKTPDEIYEIDVWAEEKRSNSYEPIIAGSKPPGYAEKKREGLPKPFRNFIPLGVVLGTALGIIAWWGVDLFVLATASGGIALGVGFALKETFENYFAYMMIRKDKIFAEGERIALASGYKGIVYKITSRVTYIRHPLNESVAIVPTRQLVTSEIINYTKEFAIVPATVEVGVSYLNDPKQVAAALMKVGTRALNEVKDSKGKHLAVQSRCPNIDENKPSCGCDKTFILDLEQPTVRFQKFNDSSLDFAIWVYVRDYGSQFKMETDMRMMIYEEFKKYDIRIPWPIRTIYQGDEKKEAEEIDKLNTERKKLIEKYGVGDLLKGDGGDSP</sequence>
<comment type="caution">
    <text evidence="7">The sequence shown here is derived from an EMBL/GenBank/DDBJ whole genome shotgun (WGS) entry which is preliminary data.</text>
</comment>
<dbReference type="RefSeq" id="WP_007551003.1">
    <property type="nucleotide sequence ID" value="NZ_AFPU01000001.1"/>
</dbReference>
<dbReference type="InterPro" id="IPR049278">
    <property type="entry name" value="MS_channel_C"/>
</dbReference>
<organism evidence="7 8">
    <name type="scientific">Nitrosarchaeum koreense MY1</name>
    <dbReference type="NCBI Taxonomy" id="1001994"/>
    <lineage>
        <taxon>Archaea</taxon>
        <taxon>Nitrososphaerota</taxon>
        <taxon>Nitrososphaeria</taxon>
        <taxon>Nitrosopumilales</taxon>
        <taxon>Nitrosopumilaceae</taxon>
        <taxon>Nitrosarchaeum</taxon>
    </lineage>
</organism>
<accession>F9CYD6</accession>
<evidence type="ECO:0000256" key="3">
    <source>
        <dbReference type="ARBA" id="ARBA00022475"/>
    </source>
</evidence>
<dbReference type="PANTHER" id="PTHR30566:SF5">
    <property type="entry name" value="MECHANOSENSITIVE ION CHANNEL PROTEIN 1, MITOCHONDRIAL-RELATED"/>
    <property type="match status" value="1"/>
</dbReference>
<keyword evidence="4" id="KW-0472">Membrane</keyword>
<dbReference type="PATRIC" id="fig|1001994.6.peg.1327"/>
<reference evidence="7 8" key="1">
    <citation type="journal article" date="2011" name="J. Bacteriol.">
        <title>Genome Sequence of an Ammonia-Oxidizing Soil Archaeon, "Candidatus Nitrosoarchaeum koreensis" MY1.</title>
        <authorList>
            <person name="Kim B.K."/>
            <person name="Jung M.Y."/>
            <person name="Yu D.S."/>
            <person name="Park S.J."/>
            <person name="Oh T.K."/>
            <person name="Rhee S.K."/>
            <person name="Kim J.F."/>
        </authorList>
    </citation>
    <scope>NUCLEOTIDE SEQUENCE [LARGE SCALE GENOMIC DNA]</scope>
    <source>
        <strain evidence="7 8">MY1</strain>
    </source>
</reference>
<dbReference type="SUPFAM" id="SSF50182">
    <property type="entry name" value="Sm-like ribonucleoproteins"/>
    <property type="match status" value="1"/>
</dbReference>
<dbReference type="InterPro" id="IPR011066">
    <property type="entry name" value="MscS_channel_C_sf"/>
</dbReference>
<dbReference type="Gene3D" id="3.30.70.100">
    <property type="match status" value="1"/>
</dbReference>
<evidence type="ECO:0000313" key="7">
    <source>
        <dbReference type="EMBL" id="EGP94098.1"/>
    </source>
</evidence>
<evidence type="ECO:0000313" key="8">
    <source>
        <dbReference type="Proteomes" id="UP000004440"/>
    </source>
</evidence>
<evidence type="ECO:0000256" key="2">
    <source>
        <dbReference type="ARBA" id="ARBA00008017"/>
    </source>
</evidence>
<feature type="domain" description="Mechanosensitive ion channel MscS" evidence="5">
    <location>
        <begin position="350"/>
        <end position="418"/>
    </location>
</feature>
<feature type="transmembrane region" description="Helical" evidence="4">
    <location>
        <begin position="28"/>
        <end position="49"/>
    </location>
</feature>
<comment type="subcellular location">
    <subcellularLocation>
        <location evidence="1">Cell membrane</location>
        <topology evidence="1">Multi-pass membrane protein</topology>
    </subcellularLocation>
</comment>
<dbReference type="Gene3D" id="1.10.287.1260">
    <property type="match status" value="1"/>
</dbReference>
<evidence type="ECO:0000259" key="6">
    <source>
        <dbReference type="Pfam" id="PF21082"/>
    </source>
</evidence>
<dbReference type="STRING" id="1001994.MY1_1342"/>
<gene>
    <name evidence="7" type="ORF">MY1_1342</name>
</gene>
<dbReference type="Pfam" id="PF00924">
    <property type="entry name" value="MS_channel_2nd"/>
    <property type="match status" value="1"/>
</dbReference>
<keyword evidence="4" id="KW-1133">Transmembrane helix</keyword>
<dbReference type="Proteomes" id="UP000004440">
    <property type="component" value="Unassembled WGS sequence"/>
</dbReference>
<dbReference type="GO" id="GO:0055085">
    <property type="term" value="P:transmembrane transport"/>
    <property type="evidence" value="ECO:0007669"/>
    <property type="project" value="InterPro"/>
</dbReference>
<proteinExistence type="inferred from homology"/>
<protein>
    <submittedName>
        <fullName evidence="7">Putative Mechanosensitive ion channel</fullName>
    </submittedName>
</protein>
<comment type="similarity">
    <text evidence="2">Belongs to the MscS (TC 1.A.23) family.</text>
</comment>
<dbReference type="GO" id="GO:0005886">
    <property type="term" value="C:plasma membrane"/>
    <property type="evidence" value="ECO:0007669"/>
    <property type="project" value="UniProtKB-SubCell"/>
</dbReference>
<feature type="transmembrane region" description="Helical" evidence="4">
    <location>
        <begin position="121"/>
        <end position="142"/>
    </location>
</feature>
<keyword evidence="4" id="KW-0812">Transmembrane</keyword>
<keyword evidence="3" id="KW-1003">Cell membrane</keyword>
<dbReference type="EMBL" id="AFPU01000001">
    <property type="protein sequence ID" value="EGP94098.1"/>
    <property type="molecule type" value="Genomic_DNA"/>
</dbReference>
<dbReference type="InterPro" id="IPR006685">
    <property type="entry name" value="MscS_channel_2nd"/>
</dbReference>
<dbReference type="InterPro" id="IPR010920">
    <property type="entry name" value="LSM_dom_sf"/>
</dbReference>
<dbReference type="SUPFAM" id="SSF82689">
    <property type="entry name" value="Mechanosensitive channel protein MscS (YggB), C-terminal domain"/>
    <property type="match status" value="1"/>
</dbReference>
<keyword evidence="8" id="KW-1185">Reference proteome</keyword>
<dbReference type="PANTHER" id="PTHR30566">
    <property type="entry name" value="YNAI-RELATED MECHANOSENSITIVE ION CHANNEL"/>
    <property type="match status" value="1"/>
</dbReference>
<evidence type="ECO:0000256" key="1">
    <source>
        <dbReference type="ARBA" id="ARBA00004651"/>
    </source>
</evidence>
<evidence type="ECO:0000259" key="5">
    <source>
        <dbReference type="Pfam" id="PF00924"/>
    </source>
</evidence>
<dbReference type="Pfam" id="PF21082">
    <property type="entry name" value="MS_channel_3rd"/>
    <property type="match status" value="1"/>
</dbReference>
<feature type="transmembrane region" description="Helical" evidence="4">
    <location>
        <begin position="70"/>
        <end position="91"/>
    </location>
</feature>
<evidence type="ECO:0000256" key="4">
    <source>
        <dbReference type="SAM" id="Phobius"/>
    </source>
</evidence>
<dbReference type="AlphaFoldDB" id="F9CYD6"/>
<feature type="domain" description="Mechanosensitive ion channel MscS C-terminal" evidence="6">
    <location>
        <begin position="474"/>
        <end position="540"/>
    </location>
</feature>